<dbReference type="Gramene" id="BGIOSGA010177-TA">
    <property type="protein sequence ID" value="BGIOSGA010177-PA"/>
    <property type="gene ID" value="BGIOSGA010177"/>
</dbReference>
<dbReference type="AlphaFoldDB" id="A2XJY9"/>
<feature type="compositionally biased region" description="Basic residues" evidence="1">
    <location>
        <begin position="17"/>
        <end position="27"/>
    </location>
</feature>
<dbReference type="HOGENOM" id="CLU_2458735_0_0_1"/>
<keyword evidence="3" id="KW-1185">Reference proteome</keyword>
<evidence type="ECO:0000313" key="2">
    <source>
        <dbReference type="EMBL" id="EAY91149.1"/>
    </source>
</evidence>
<reference evidence="2 3" key="1">
    <citation type="journal article" date="2005" name="PLoS Biol.">
        <title>The genomes of Oryza sativa: a history of duplications.</title>
        <authorList>
            <person name="Yu J."/>
            <person name="Wang J."/>
            <person name="Lin W."/>
            <person name="Li S."/>
            <person name="Li H."/>
            <person name="Zhou J."/>
            <person name="Ni P."/>
            <person name="Dong W."/>
            <person name="Hu S."/>
            <person name="Zeng C."/>
            <person name="Zhang J."/>
            <person name="Zhang Y."/>
            <person name="Li R."/>
            <person name="Xu Z."/>
            <person name="Li S."/>
            <person name="Li X."/>
            <person name="Zheng H."/>
            <person name="Cong L."/>
            <person name="Lin L."/>
            <person name="Yin J."/>
            <person name="Geng J."/>
            <person name="Li G."/>
            <person name="Shi J."/>
            <person name="Liu J."/>
            <person name="Lv H."/>
            <person name="Li J."/>
            <person name="Wang J."/>
            <person name="Deng Y."/>
            <person name="Ran L."/>
            <person name="Shi X."/>
            <person name="Wang X."/>
            <person name="Wu Q."/>
            <person name="Li C."/>
            <person name="Ren X."/>
            <person name="Wang J."/>
            <person name="Wang X."/>
            <person name="Li D."/>
            <person name="Liu D."/>
            <person name="Zhang X."/>
            <person name="Ji Z."/>
            <person name="Zhao W."/>
            <person name="Sun Y."/>
            <person name="Zhang Z."/>
            <person name="Bao J."/>
            <person name="Han Y."/>
            <person name="Dong L."/>
            <person name="Ji J."/>
            <person name="Chen P."/>
            <person name="Wu S."/>
            <person name="Liu J."/>
            <person name="Xiao Y."/>
            <person name="Bu D."/>
            <person name="Tan J."/>
            <person name="Yang L."/>
            <person name="Ye C."/>
            <person name="Zhang J."/>
            <person name="Xu J."/>
            <person name="Zhou Y."/>
            <person name="Yu Y."/>
            <person name="Zhang B."/>
            <person name="Zhuang S."/>
            <person name="Wei H."/>
            <person name="Liu B."/>
            <person name="Lei M."/>
            <person name="Yu H."/>
            <person name="Li Y."/>
            <person name="Xu H."/>
            <person name="Wei S."/>
            <person name="He X."/>
            <person name="Fang L."/>
            <person name="Zhang Z."/>
            <person name="Zhang Y."/>
            <person name="Huang X."/>
            <person name="Su Z."/>
            <person name="Tong W."/>
            <person name="Li J."/>
            <person name="Tong Z."/>
            <person name="Li S."/>
            <person name="Ye J."/>
            <person name="Wang L."/>
            <person name="Fang L."/>
            <person name="Lei T."/>
            <person name="Chen C."/>
            <person name="Chen H."/>
            <person name="Xu Z."/>
            <person name="Li H."/>
            <person name="Huang H."/>
            <person name="Zhang F."/>
            <person name="Xu H."/>
            <person name="Li N."/>
            <person name="Zhao C."/>
            <person name="Li S."/>
            <person name="Dong L."/>
            <person name="Huang Y."/>
            <person name="Li L."/>
            <person name="Xi Y."/>
            <person name="Qi Q."/>
            <person name="Li W."/>
            <person name="Zhang B."/>
            <person name="Hu W."/>
            <person name="Zhang Y."/>
            <person name="Tian X."/>
            <person name="Jiao Y."/>
            <person name="Liang X."/>
            <person name="Jin J."/>
            <person name="Gao L."/>
            <person name="Zheng W."/>
            <person name="Hao B."/>
            <person name="Liu S."/>
            <person name="Wang W."/>
            <person name="Yuan L."/>
            <person name="Cao M."/>
            <person name="McDermott J."/>
            <person name="Samudrala R."/>
            <person name="Wang J."/>
            <person name="Wong G.K."/>
            <person name="Yang H."/>
        </authorList>
    </citation>
    <scope>NUCLEOTIDE SEQUENCE [LARGE SCALE GENOMIC DNA]</scope>
    <source>
        <strain evidence="3">cv. 93-11</strain>
    </source>
</reference>
<sequence length="89" mass="10161">MPDQIQIEPLHPPSSPSRRHHRSKTRVKKGDIASMKRLNQALSRLPHEPAAIHSSGCETRLMEEGCDWLGLDRLVEEVADMFLDHGKRK</sequence>
<accession>A2XJY9</accession>
<feature type="region of interest" description="Disordered" evidence="1">
    <location>
        <begin position="1"/>
        <end position="31"/>
    </location>
</feature>
<proteinExistence type="predicted"/>
<protein>
    <submittedName>
        <fullName evidence="2">Uncharacterized protein</fullName>
    </submittedName>
</protein>
<evidence type="ECO:0000256" key="1">
    <source>
        <dbReference type="SAM" id="MobiDB-lite"/>
    </source>
</evidence>
<dbReference type="EMBL" id="CM000128">
    <property type="protein sequence ID" value="EAY91149.1"/>
    <property type="molecule type" value="Genomic_DNA"/>
</dbReference>
<name>A2XJY9_ORYSI</name>
<evidence type="ECO:0000313" key="3">
    <source>
        <dbReference type="Proteomes" id="UP000007015"/>
    </source>
</evidence>
<gene>
    <name evidence="2" type="ORF">OsI_12757</name>
</gene>
<dbReference type="Proteomes" id="UP000007015">
    <property type="component" value="Chromosome 3"/>
</dbReference>
<organism evidence="2 3">
    <name type="scientific">Oryza sativa subsp. indica</name>
    <name type="common">Rice</name>
    <dbReference type="NCBI Taxonomy" id="39946"/>
    <lineage>
        <taxon>Eukaryota</taxon>
        <taxon>Viridiplantae</taxon>
        <taxon>Streptophyta</taxon>
        <taxon>Embryophyta</taxon>
        <taxon>Tracheophyta</taxon>
        <taxon>Spermatophyta</taxon>
        <taxon>Magnoliopsida</taxon>
        <taxon>Liliopsida</taxon>
        <taxon>Poales</taxon>
        <taxon>Poaceae</taxon>
        <taxon>BOP clade</taxon>
        <taxon>Oryzoideae</taxon>
        <taxon>Oryzeae</taxon>
        <taxon>Oryzinae</taxon>
        <taxon>Oryza</taxon>
        <taxon>Oryza sativa</taxon>
    </lineage>
</organism>